<dbReference type="GO" id="GO:0016788">
    <property type="term" value="F:hydrolase activity, acting on ester bonds"/>
    <property type="evidence" value="ECO:0007669"/>
    <property type="project" value="InterPro"/>
</dbReference>
<keyword evidence="1" id="KW-0732">Signal</keyword>
<dbReference type="Pfam" id="PF00657">
    <property type="entry name" value="Lipase_GDSL"/>
    <property type="match status" value="1"/>
</dbReference>
<sequence length="309" mass="34037">MRLLTCTVSLLVVAKIPFSWRNIDSVFAFGDSYTFVQGTEGHTNFSFIGDAMNFSFTTKELFNDRIIPKFTSSGGSNWIEFLTGCLAGHPLECSVKLWDFAFAGADIDGSLLPLHHPFTVPLVDQVKQFANFAASSIPHTASKTMTAWWIGINDTGDSADNATITDFHAFWETEMTSLFNAVELAHSSGLTGTHLFLAVPPEERNPSSLQSASAPVLKQHIIDFNSVLLEHAGLFAKKHANDGTSVLLFDTHDWFNWALENASDLGFTNTTGFCECTDEPGFFWFDSGHPTEPVHKLLASALVDFLEKI</sequence>
<dbReference type="OrthoDB" id="1600564at2759"/>
<proteinExistence type="predicted"/>
<keyword evidence="3" id="KW-1185">Reference proteome</keyword>
<evidence type="ECO:0000256" key="1">
    <source>
        <dbReference type="SAM" id="SignalP"/>
    </source>
</evidence>
<dbReference type="InterPro" id="IPR001087">
    <property type="entry name" value="GDSL"/>
</dbReference>
<dbReference type="InterPro" id="IPR036514">
    <property type="entry name" value="SGNH_hydro_sf"/>
</dbReference>
<evidence type="ECO:0000313" key="2">
    <source>
        <dbReference type="EMBL" id="KLO15977.1"/>
    </source>
</evidence>
<evidence type="ECO:0008006" key="4">
    <source>
        <dbReference type="Google" id="ProtNLM"/>
    </source>
</evidence>
<organism evidence="2 3">
    <name type="scientific">Schizopora paradoxa</name>
    <dbReference type="NCBI Taxonomy" id="27342"/>
    <lineage>
        <taxon>Eukaryota</taxon>
        <taxon>Fungi</taxon>
        <taxon>Dikarya</taxon>
        <taxon>Basidiomycota</taxon>
        <taxon>Agaricomycotina</taxon>
        <taxon>Agaricomycetes</taxon>
        <taxon>Hymenochaetales</taxon>
        <taxon>Schizoporaceae</taxon>
        <taxon>Schizopora</taxon>
    </lineage>
</organism>
<dbReference type="STRING" id="27342.A0A0H2RWK2"/>
<accession>A0A0H2RWK2</accession>
<name>A0A0H2RWK2_9AGAM</name>
<dbReference type="SUPFAM" id="SSF52266">
    <property type="entry name" value="SGNH hydrolase"/>
    <property type="match status" value="1"/>
</dbReference>
<protein>
    <recommendedName>
        <fullName evidence="4">Carbohydrate esterase family 16 protein</fullName>
    </recommendedName>
</protein>
<dbReference type="Proteomes" id="UP000053477">
    <property type="component" value="Unassembled WGS sequence"/>
</dbReference>
<dbReference type="EMBL" id="KQ085922">
    <property type="protein sequence ID" value="KLO15977.1"/>
    <property type="molecule type" value="Genomic_DNA"/>
</dbReference>
<dbReference type="AlphaFoldDB" id="A0A0H2RWK2"/>
<dbReference type="Gene3D" id="3.40.50.1110">
    <property type="entry name" value="SGNH hydrolase"/>
    <property type="match status" value="1"/>
</dbReference>
<feature type="chain" id="PRO_5005201841" description="Carbohydrate esterase family 16 protein" evidence="1">
    <location>
        <begin position="22"/>
        <end position="309"/>
    </location>
</feature>
<dbReference type="InParanoid" id="A0A0H2RWK2"/>
<reference evidence="2 3" key="1">
    <citation type="submission" date="2015-04" db="EMBL/GenBank/DDBJ databases">
        <title>Complete genome sequence of Schizopora paradoxa KUC8140, a cosmopolitan wood degrader in East Asia.</title>
        <authorList>
            <consortium name="DOE Joint Genome Institute"/>
            <person name="Min B."/>
            <person name="Park H."/>
            <person name="Jang Y."/>
            <person name="Kim J.-J."/>
            <person name="Kim K.H."/>
            <person name="Pangilinan J."/>
            <person name="Lipzen A."/>
            <person name="Riley R."/>
            <person name="Grigoriev I.V."/>
            <person name="Spatafora J.W."/>
            <person name="Choi I.-G."/>
        </authorList>
    </citation>
    <scope>NUCLEOTIDE SEQUENCE [LARGE SCALE GENOMIC DNA]</scope>
    <source>
        <strain evidence="2 3">KUC8140</strain>
    </source>
</reference>
<evidence type="ECO:0000313" key="3">
    <source>
        <dbReference type="Proteomes" id="UP000053477"/>
    </source>
</evidence>
<gene>
    <name evidence="2" type="ORF">SCHPADRAFT_961771</name>
</gene>
<feature type="signal peptide" evidence="1">
    <location>
        <begin position="1"/>
        <end position="21"/>
    </location>
</feature>